<dbReference type="EMBL" id="PXZH01000001">
    <property type="protein sequence ID" value="RST90094.1"/>
    <property type="molecule type" value="Genomic_DNA"/>
</dbReference>
<dbReference type="Proteomes" id="UP000277864">
    <property type="component" value="Unassembled WGS sequence"/>
</dbReference>
<keyword evidence="1" id="KW-0812">Transmembrane</keyword>
<dbReference type="RefSeq" id="WP_125942708.1">
    <property type="nucleotide sequence ID" value="NZ_PXZH01000001.1"/>
</dbReference>
<reference evidence="2 3" key="1">
    <citation type="submission" date="2018-03" db="EMBL/GenBank/DDBJ databases">
        <authorList>
            <person name="Gulvik C.A."/>
        </authorList>
    </citation>
    <scope>NUCLEOTIDE SEQUENCE [LARGE SCALE GENOMIC DNA]</scope>
    <source>
        <strain evidence="2 3">JCM 31581</strain>
    </source>
</reference>
<organism evidence="2 3">
    <name type="scientific">Vagococcus humatus</name>
    <dbReference type="NCBI Taxonomy" id="1889241"/>
    <lineage>
        <taxon>Bacteria</taxon>
        <taxon>Bacillati</taxon>
        <taxon>Bacillota</taxon>
        <taxon>Bacilli</taxon>
        <taxon>Lactobacillales</taxon>
        <taxon>Enterococcaceae</taxon>
        <taxon>Vagococcus</taxon>
    </lineage>
</organism>
<evidence type="ECO:0000313" key="2">
    <source>
        <dbReference type="EMBL" id="RST90094.1"/>
    </source>
</evidence>
<sequence>MTYCLHCQVEVDKQHTHCPLCQMKLTNQTVNTPLSYPQYRKPKRNKKLRIKVWLYATIVLITATITLNIFTWHLYPVKWSPIIVIASFYLWYLGSDIYRHFNINTLAKILWRNYLLLSALLIIIDVSFGFSRWSLNYGVPLTGIITGLLMTFWSLVNKSMWRDDIGYILLTLGINVIPCIVFLFEGITVLWPSLISLLYGLLTVLGLFIFSGKRLLYELQKRFHF</sequence>
<evidence type="ECO:0008006" key="4">
    <source>
        <dbReference type="Google" id="ProtNLM"/>
    </source>
</evidence>
<feature type="transmembrane region" description="Helical" evidence="1">
    <location>
        <begin position="165"/>
        <end position="184"/>
    </location>
</feature>
<protein>
    <recommendedName>
        <fullName evidence="4">Zinc ribbon domain-containing protein</fullName>
    </recommendedName>
</protein>
<gene>
    <name evidence="2" type="ORF">C7P63_03170</name>
</gene>
<dbReference type="Pfam" id="PF19845">
    <property type="entry name" value="DUF6320"/>
    <property type="match status" value="1"/>
</dbReference>
<proteinExistence type="predicted"/>
<evidence type="ECO:0000256" key="1">
    <source>
        <dbReference type="SAM" id="Phobius"/>
    </source>
</evidence>
<keyword evidence="1" id="KW-0472">Membrane</keyword>
<comment type="caution">
    <text evidence="2">The sequence shown here is derived from an EMBL/GenBank/DDBJ whole genome shotgun (WGS) entry which is preliminary data.</text>
</comment>
<keyword evidence="3" id="KW-1185">Reference proteome</keyword>
<name>A0A3S0AEZ3_9ENTE</name>
<dbReference type="InterPro" id="IPR046283">
    <property type="entry name" value="DUF6320"/>
</dbReference>
<feature type="transmembrane region" description="Helical" evidence="1">
    <location>
        <begin position="137"/>
        <end position="156"/>
    </location>
</feature>
<dbReference type="AlphaFoldDB" id="A0A3S0AEZ3"/>
<dbReference type="OrthoDB" id="2164897at2"/>
<feature type="transmembrane region" description="Helical" evidence="1">
    <location>
        <begin position="79"/>
        <end position="98"/>
    </location>
</feature>
<evidence type="ECO:0000313" key="3">
    <source>
        <dbReference type="Proteomes" id="UP000277864"/>
    </source>
</evidence>
<accession>A0A3S0AEZ3</accession>
<feature type="transmembrane region" description="Helical" evidence="1">
    <location>
        <begin position="190"/>
        <end position="212"/>
    </location>
</feature>
<keyword evidence="1" id="KW-1133">Transmembrane helix</keyword>
<feature type="transmembrane region" description="Helical" evidence="1">
    <location>
        <begin position="52"/>
        <end position="73"/>
    </location>
</feature>
<feature type="transmembrane region" description="Helical" evidence="1">
    <location>
        <begin position="110"/>
        <end position="131"/>
    </location>
</feature>